<dbReference type="RefSeq" id="WP_142585114.1">
    <property type="nucleotide sequence ID" value="NZ_CABFPH010000092.1"/>
</dbReference>
<evidence type="ECO:0000313" key="2">
    <source>
        <dbReference type="Proteomes" id="UP000410984"/>
    </source>
</evidence>
<gene>
    <name evidence="1" type="ORF">MET9862_04542</name>
</gene>
<name>A0A509EIC6_9HYPH</name>
<dbReference type="InterPro" id="IPR011050">
    <property type="entry name" value="Pectin_lyase_fold/virulence"/>
</dbReference>
<reference evidence="1 2" key="1">
    <citation type="submission" date="2019-06" db="EMBL/GenBank/DDBJ databases">
        <authorList>
            <person name="Rodrigo-Torres L."/>
            <person name="Arahal R. D."/>
            <person name="Lucena T."/>
        </authorList>
    </citation>
    <scope>NUCLEOTIDE SEQUENCE [LARGE SCALE GENOMIC DNA]</scope>
    <source>
        <strain evidence="1 2">SB0023/3</strain>
    </source>
</reference>
<dbReference type="AlphaFoldDB" id="A0A509EIC6"/>
<dbReference type="Proteomes" id="UP000410984">
    <property type="component" value="Unassembled WGS sequence"/>
</dbReference>
<organism evidence="1 2">
    <name type="scientific">Methylobacterium symbioticum</name>
    <dbReference type="NCBI Taxonomy" id="2584084"/>
    <lineage>
        <taxon>Bacteria</taxon>
        <taxon>Pseudomonadati</taxon>
        <taxon>Pseudomonadota</taxon>
        <taxon>Alphaproteobacteria</taxon>
        <taxon>Hyphomicrobiales</taxon>
        <taxon>Methylobacteriaceae</taxon>
        <taxon>Methylobacterium</taxon>
    </lineage>
</organism>
<dbReference type="OrthoDB" id="5438245at2"/>
<sequence>MSAGSSRRPWRTLARAATALRPRGREAGLRLALVLVLVFATLAAHGAAARTIFVTPTGAGPGYAADGRLAAERTEAFSTDTMRTVLPGDVVQLLLDTPDPAATTAYRAHVVLSQKTTAAPASIVIRGLGARTRLVGRTIEQVRDCPMPEDLAEHACGDLYSALATPRKPDLLAAVFESAVPATAAGGRAVNARPAIPIGRTGRLADAACLDLDRVDGVVVEDLTFQDCWLVAVRALGSRRVTLRRALVIGSSYGLAARGRPGRPSDHITVEDVTWIQDTSGYDAASLSREGPFRCRDGRTTELGCPGLMWRSIPWGVSHHGAYEHFNGALLGGADLEGPVVFRRNTVLSAYNGVRLKASGCEDLPASSLSPAICPYNAKIWISGNLFSYIRDNPVELETWAIDAHVVRNRIHNAHAWFSFDDMAGGPVYIYGNRGWFDDMPALGWSAAASGGPPCRRSPIPAPAKSAGFDPALDRRFDYLKARWLPVGIEAVDASGRIDRMDAAEQSCAASVAGRVVKLALPPRGAAADTYRYPTRGSIYLFNNSWYLRAPVTGIGAAANLRHWNNAILFCEPGTPGYEPELCKVRPETFDAAACGQEFIRSDDLGRFPGARGSLPFFDCFRWLPLDENGRDLPGLASAFDHDVSSNGFPQAFGGLATFELQGRQGDPGFRAPERGDFTLVTGALARTSACRVDEADDGHLACRAVPADTAFAGAVAPDGRLYEPPASERFRPPD</sequence>
<dbReference type="EMBL" id="CABFPH010000092">
    <property type="protein sequence ID" value="VUD73920.1"/>
    <property type="molecule type" value="Genomic_DNA"/>
</dbReference>
<evidence type="ECO:0000313" key="1">
    <source>
        <dbReference type="EMBL" id="VUD73920.1"/>
    </source>
</evidence>
<accession>A0A509EIC6</accession>
<proteinExistence type="predicted"/>
<protein>
    <submittedName>
        <fullName evidence="1">Uncharacterized protein</fullName>
    </submittedName>
</protein>
<dbReference type="SUPFAM" id="SSF51126">
    <property type="entry name" value="Pectin lyase-like"/>
    <property type="match status" value="1"/>
</dbReference>
<keyword evidence="2" id="KW-1185">Reference proteome</keyword>